<organism evidence="7 8">
    <name type="scientific">Phytophthora nicotianae</name>
    <name type="common">Potato buckeye rot agent</name>
    <name type="synonym">Phytophthora parasitica</name>
    <dbReference type="NCBI Taxonomy" id="4792"/>
    <lineage>
        <taxon>Eukaryota</taxon>
        <taxon>Sar</taxon>
        <taxon>Stramenopiles</taxon>
        <taxon>Oomycota</taxon>
        <taxon>Peronosporomycetes</taxon>
        <taxon>Peronosporales</taxon>
        <taxon>Peronosporaceae</taxon>
        <taxon>Phytophthora</taxon>
    </lineage>
</organism>
<accession>A0A0W8DFQ1</accession>
<evidence type="ECO:0000256" key="5">
    <source>
        <dbReference type="ARBA" id="ARBA00023273"/>
    </source>
</evidence>
<proteinExistence type="predicted"/>
<evidence type="ECO:0000256" key="3">
    <source>
        <dbReference type="ARBA" id="ARBA00022490"/>
    </source>
</evidence>
<evidence type="ECO:0000256" key="2">
    <source>
        <dbReference type="ARBA" id="ARBA00004496"/>
    </source>
</evidence>
<dbReference type="Gene3D" id="2.60.40.10">
    <property type="entry name" value="Immunoglobulins"/>
    <property type="match status" value="1"/>
</dbReference>
<reference evidence="7 8" key="1">
    <citation type="submission" date="2015-11" db="EMBL/GenBank/DDBJ databases">
        <title>Genomes and virulence difference between two physiological races of Phytophthora nicotianae.</title>
        <authorList>
            <person name="Liu H."/>
            <person name="Ma X."/>
            <person name="Yu H."/>
            <person name="Fang D."/>
            <person name="Li Y."/>
            <person name="Wang X."/>
            <person name="Wang W."/>
            <person name="Dong Y."/>
            <person name="Xiao B."/>
        </authorList>
    </citation>
    <scope>NUCLEOTIDE SEQUENCE [LARGE SCALE GENOMIC DNA]</scope>
    <source>
        <strain evidence="8">race 1</strain>
    </source>
</reference>
<evidence type="ECO:0000313" key="8">
    <source>
        <dbReference type="Proteomes" id="UP000054636"/>
    </source>
</evidence>
<comment type="subcellular location">
    <subcellularLocation>
        <location evidence="1">Cell projection</location>
        <location evidence="1">Cilium</location>
    </subcellularLocation>
    <subcellularLocation>
        <location evidence="2">Cytoplasm</location>
    </subcellularLocation>
</comment>
<dbReference type="InterPro" id="IPR013783">
    <property type="entry name" value="Ig-like_fold"/>
</dbReference>
<evidence type="ECO:0000259" key="6">
    <source>
        <dbReference type="Pfam" id="PF22544"/>
    </source>
</evidence>
<gene>
    <name evidence="7" type="ORF">AM588_10011064</name>
</gene>
<keyword evidence="3" id="KW-0963">Cytoplasm</keyword>
<dbReference type="Proteomes" id="UP000054636">
    <property type="component" value="Unassembled WGS sequence"/>
</dbReference>
<evidence type="ECO:0000313" key="7">
    <source>
        <dbReference type="EMBL" id="KUF95061.1"/>
    </source>
</evidence>
<dbReference type="Pfam" id="PF22544">
    <property type="entry name" value="HYDIN_VesB_CFA65-like_Ig"/>
    <property type="match status" value="1"/>
</dbReference>
<dbReference type="EMBL" id="LNFP01000253">
    <property type="protein sequence ID" value="KUF95061.1"/>
    <property type="molecule type" value="Genomic_DNA"/>
</dbReference>
<dbReference type="GO" id="GO:0005929">
    <property type="term" value="C:cilium"/>
    <property type="evidence" value="ECO:0007669"/>
    <property type="project" value="UniProtKB-SubCell"/>
</dbReference>
<protein>
    <submittedName>
        <fullName evidence="7">Trans-1</fullName>
    </submittedName>
</protein>
<keyword evidence="4" id="KW-0969">Cilium</keyword>
<dbReference type="InterPro" id="IPR053879">
    <property type="entry name" value="HYDIN_VesB_CFA65-like_Ig"/>
</dbReference>
<evidence type="ECO:0000256" key="1">
    <source>
        <dbReference type="ARBA" id="ARBA00004138"/>
    </source>
</evidence>
<feature type="domain" description="HYDIN/VesB/CFA65-like Ig-like" evidence="6">
    <location>
        <begin position="116"/>
        <end position="217"/>
    </location>
</feature>
<sequence length="605" mass="67660">MVRERTKRLQTLFAEKKLVLLSSNKERNVRIPAKSRQRIVAVFSPVASETAVPKDIAKTRVEKHKIMITLPPGGNKKAVTDGGKLDKPVWAASKHPFDTRSSVRELLLKSRVCRSIMNVNQKNINFGRITTSSKSSKRLVVQNMSATPLVYSVEKTGSISSGFLQIKEGEVGVVKAFGTKEICFQFQPTLAGPFEEKLKIINVQDPENSVSVTIKAKVVKRETFKLLQSANPSDLKVIHVRLEVIADLNSLRGMSSGLDSATNLFRVLVSNHGSPKRSRRSSIEMPPEISAGGAQRLMIDFSEVYYYKLYQNHSIVIENSSGLSLDFILSTNARPQEVSFSVSPMSFNEVTTVTLGAHASMQVFLHFRPQPRQLILPSAANEVVSDVEVNEPWVREIEVYVSCRLVKDFRETVIIRAICSQPQLMVNVANGETNQSPLQRETYFSAQPTFLGLVFPMLESTLSSPELSTKAADETQKYLVVRNTKSDSYARLALRNDSMFFSLAIDDTLTQPGAATVDLLDHGVCAGRRSTLLVTIQPQSVAVFRVKPDVAALWKHHQLWDHSVKEHVTLYNIKQFAEHYQVTLCFTCRYDMDSVFLSFFPTLTS</sequence>
<evidence type="ECO:0000256" key="4">
    <source>
        <dbReference type="ARBA" id="ARBA00023069"/>
    </source>
</evidence>
<dbReference type="GO" id="GO:0005737">
    <property type="term" value="C:cytoplasm"/>
    <property type="evidence" value="ECO:0007669"/>
    <property type="project" value="UniProtKB-SubCell"/>
</dbReference>
<name>A0A0W8DFQ1_PHYNI</name>
<dbReference type="PANTHER" id="PTHR39211:SF1">
    <property type="entry name" value="ABNORMAL SPINDLE-LIKE MICROCEPHALY-ASSOCIATED PROTEIN ASH DOMAIN-CONTAINING PROTEIN"/>
    <property type="match status" value="1"/>
</dbReference>
<keyword evidence="5" id="KW-0966">Cell projection</keyword>
<comment type="caution">
    <text evidence="7">The sequence shown here is derived from an EMBL/GenBank/DDBJ whole genome shotgun (WGS) entry which is preliminary data.</text>
</comment>
<dbReference type="AlphaFoldDB" id="A0A0W8DFQ1"/>
<dbReference type="PANTHER" id="PTHR39211">
    <property type="entry name" value="CHROMOSOME 7, WHOLE GENOME SHOTGUN SEQUENCE"/>
    <property type="match status" value="1"/>
</dbReference>